<keyword evidence="3" id="KW-0472">Membrane</keyword>
<keyword evidence="3" id="KW-1133">Transmembrane helix</keyword>
<evidence type="ECO:0000256" key="3">
    <source>
        <dbReference type="SAM" id="Phobius"/>
    </source>
</evidence>
<name>A0ABP0LSN5_9DINO</name>
<protein>
    <submittedName>
        <fullName evidence="4">Uncharacterized protein</fullName>
    </submittedName>
</protein>
<keyword evidence="3" id="KW-0812">Transmembrane</keyword>
<evidence type="ECO:0000256" key="2">
    <source>
        <dbReference type="SAM" id="MobiDB-lite"/>
    </source>
</evidence>
<feature type="compositionally biased region" description="Low complexity" evidence="2">
    <location>
        <begin position="81"/>
        <end position="93"/>
    </location>
</feature>
<gene>
    <name evidence="4" type="ORF">CCMP2556_LOCUS22520</name>
</gene>
<feature type="compositionally biased region" description="Basic and acidic residues" evidence="2">
    <location>
        <begin position="141"/>
        <end position="151"/>
    </location>
</feature>
<keyword evidence="5" id="KW-1185">Reference proteome</keyword>
<evidence type="ECO:0000256" key="1">
    <source>
        <dbReference type="SAM" id="Coils"/>
    </source>
</evidence>
<sequence length="586" mass="65595">MPKRKACPSLDADPCGIGLFYLTADEVNMIREKMDQMKRSRISGWAWVLEEATDTQRCGSKKRQCDTKETQAREATKAPEKAAAAKGKTPKAAPNNRTAKAKATENKKMTEKNAAKEAAKAAKKEAQEAKLAKAQATRLAKAAERTAKEAAAKASAKPKAAPKSRPAAKAKPKAKPKAWPKSTARGNRPQQPQEMPPAPQPQPQAIEVDDQESDIERIEEMASPLERCADQQEREYLLSLMVQISDDNKRRVLAFFREIVQDVDVHDNEFTLDFDMMTRRRRHELKEVLEHWAEEARTEQAQRDREEAEASAGREAAASAGWCGKGLTARCMSDLVEGFAHNVVKCSQPCQEQPLMNKQKVVAAVVGYGTNWVGVKMIFYPIEFLGVNIRRWPETPLGFIGWQGIVPCKTGKMSRRLVDIITEKLLSLKEAFSRLDAAELAQRLEPSVAYAIEHDAAWGEVWISVTRPQLRSVLTQLVQDATPKAARNLLDLRKVVSSAFLKDKVLLGELFQKAGRKELEFLVNSGLSFGFFLGILQMLLWICFPNNWVLPVGTHRWRLGVFWHAGNPMGDRRVVFFSPKVDDQLG</sequence>
<feature type="compositionally biased region" description="Basic and acidic residues" evidence="2">
    <location>
        <begin position="63"/>
        <end position="80"/>
    </location>
</feature>
<feature type="compositionally biased region" description="Basic and acidic residues" evidence="2">
    <location>
        <begin position="102"/>
        <end position="131"/>
    </location>
</feature>
<comment type="caution">
    <text evidence="4">The sequence shown here is derived from an EMBL/GenBank/DDBJ whole genome shotgun (WGS) entry which is preliminary data.</text>
</comment>
<accession>A0ABP0LSN5</accession>
<dbReference type="Proteomes" id="UP001642484">
    <property type="component" value="Unassembled WGS sequence"/>
</dbReference>
<feature type="region of interest" description="Disordered" evidence="2">
    <location>
        <begin position="56"/>
        <end position="205"/>
    </location>
</feature>
<dbReference type="EMBL" id="CAXAMN010014002">
    <property type="protein sequence ID" value="CAK9042251.1"/>
    <property type="molecule type" value="Genomic_DNA"/>
</dbReference>
<evidence type="ECO:0000313" key="4">
    <source>
        <dbReference type="EMBL" id="CAK9042251.1"/>
    </source>
</evidence>
<evidence type="ECO:0000313" key="5">
    <source>
        <dbReference type="Proteomes" id="UP001642484"/>
    </source>
</evidence>
<reference evidence="4 5" key="1">
    <citation type="submission" date="2024-02" db="EMBL/GenBank/DDBJ databases">
        <authorList>
            <person name="Chen Y."/>
            <person name="Shah S."/>
            <person name="Dougan E. K."/>
            <person name="Thang M."/>
            <person name="Chan C."/>
        </authorList>
    </citation>
    <scope>NUCLEOTIDE SEQUENCE [LARGE SCALE GENOMIC DNA]</scope>
</reference>
<dbReference type="PANTHER" id="PTHR35791">
    <property type="entry name" value="UPF0754 MEMBRANE PROTEIN YHEB"/>
    <property type="match status" value="1"/>
</dbReference>
<feature type="compositionally biased region" description="Basic residues" evidence="2">
    <location>
        <begin position="160"/>
        <end position="178"/>
    </location>
</feature>
<feature type="coiled-coil region" evidence="1">
    <location>
        <begin position="282"/>
        <end position="309"/>
    </location>
</feature>
<organism evidence="4 5">
    <name type="scientific">Durusdinium trenchii</name>
    <dbReference type="NCBI Taxonomy" id="1381693"/>
    <lineage>
        <taxon>Eukaryota</taxon>
        <taxon>Sar</taxon>
        <taxon>Alveolata</taxon>
        <taxon>Dinophyceae</taxon>
        <taxon>Suessiales</taxon>
        <taxon>Symbiodiniaceae</taxon>
        <taxon>Durusdinium</taxon>
    </lineage>
</organism>
<keyword evidence="1" id="KW-0175">Coiled coil</keyword>
<feature type="compositionally biased region" description="Low complexity" evidence="2">
    <location>
        <begin position="179"/>
        <end position="193"/>
    </location>
</feature>
<feature type="transmembrane region" description="Helical" evidence="3">
    <location>
        <begin position="521"/>
        <end position="542"/>
    </location>
</feature>
<proteinExistence type="predicted"/>
<dbReference type="PANTHER" id="PTHR35791:SF1">
    <property type="entry name" value="UPF0754 MEMBRANE PROTEIN YHEB"/>
    <property type="match status" value="1"/>
</dbReference>